<evidence type="ECO:0000313" key="2">
    <source>
        <dbReference type="EMBL" id="SFF46665.1"/>
    </source>
</evidence>
<sequence>MNELIERLLNEIPDYSQYLTIDELDASSAALAAAYPELVELSTVGYSVNGSPIQMLRIGAGSRRALFVGCPHPNEPIGASTLEYLSWKLCAEPSIIEGLDYTFYMIKAIDIDGYRRNEGWLKGPYTAERYIRHYYRPAGEEQVEWTFPYDYKTFKVNDPMPETQAFMRAIDEAKPHFLNSLHNIDRAGSYYYVSAALPEELYEQLRGLIVQRGLPLMKGEPESDIFPPLSDNIFKMGKFSEVYDYLTMVLPAEEDPAAHLGRGSSSSDYAVSRYGTYCFMSEVTCFADPRMGNVSLTDCTRRDIVEESLKQASACFDFFKRQLDLAAPFIADGGPLIRASTRFMGYFISGKERLERQMQQPEEQPKFDRLANEADQFDWRTRDWWLALGCVGMLVRAIDEQPECPELAAIRLETEQWLDGQMGELLAYLQCEMRPIRDLCAVQLGSALMVMEHLRASASDQ</sequence>
<dbReference type="RefSeq" id="WP_046234662.1">
    <property type="nucleotide sequence ID" value="NZ_FONN01000045.1"/>
</dbReference>
<keyword evidence="2" id="KW-0645">Protease</keyword>
<dbReference type="Proteomes" id="UP000183410">
    <property type="component" value="Unassembled WGS sequence"/>
</dbReference>
<organism evidence="2 3">
    <name type="scientific">Paenibacillus algorifonticola</name>
    <dbReference type="NCBI Taxonomy" id="684063"/>
    <lineage>
        <taxon>Bacteria</taxon>
        <taxon>Bacillati</taxon>
        <taxon>Bacillota</taxon>
        <taxon>Bacilli</taxon>
        <taxon>Bacillales</taxon>
        <taxon>Paenibacillaceae</taxon>
        <taxon>Paenibacillus</taxon>
    </lineage>
</organism>
<dbReference type="EMBL" id="FONN01000045">
    <property type="protein sequence ID" value="SFF46665.1"/>
    <property type="molecule type" value="Genomic_DNA"/>
</dbReference>
<dbReference type="InterPro" id="IPR000834">
    <property type="entry name" value="Peptidase_M14"/>
</dbReference>
<keyword evidence="2" id="KW-0121">Carboxypeptidase</keyword>
<feature type="domain" description="Peptidase M14" evidence="1">
    <location>
        <begin position="29"/>
        <end position="197"/>
    </location>
</feature>
<dbReference type="OrthoDB" id="9811296at2"/>
<dbReference type="Gene3D" id="3.40.630.10">
    <property type="entry name" value="Zn peptidases"/>
    <property type="match status" value="1"/>
</dbReference>
<proteinExistence type="predicted"/>
<dbReference type="SUPFAM" id="SSF53187">
    <property type="entry name" value="Zn-dependent exopeptidases"/>
    <property type="match status" value="1"/>
</dbReference>
<gene>
    <name evidence="2" type="ORF">SAMN04487969_1457</name>
</gene>
<keyword evidence="2" id="KW-0378">Hydrolase</keyword>
<dbReference type="AlphaFoldDB" id="A0A1I2IW85"/>
<dbReference type="Pfam" id="PF00246">
    <property type="entry name" value="Peptidase_M14"/>
    <property type="match status" value="1"/>
</dbReference>
<keyword evidence="3" id="KW-1185">Reference proteome</keyword>
<accession>A0A1I2IW85</accession>
<dbReference type="GO" id="GO:0004181">
    <property type="term" value="F:metallocarboxypeptidase activity"/>
    <property type="evidence" value="ECO:0007669"/>
    <property type="project" value="InterPro"/>
</dbReference>
<dbReference type="GO" id="GO:0008270">
    <property type="term" value="F:zinc ion binding"/>
    <property type="evidence" value="ECO:0007669"/>
    <property type="project" value="InterPro"/>
</dbReference>
<name>A0A1I2IW85_9BACL</name>
<evidence type="ECO:0000313" key="3">
    <source>
        <dbReference type="Proteomes" id="UP000183410"/>
    </source>
</evidence>
<reference evidence="3" key="1">
    <citation type="submission" date="2016-10" db="EMBL/GenBank/DDBJ databases">
        <authorList>
            <person name="Varghese N."/>
            <person name="Submissions S."/>
        </authorList>
    </citation>
    <scope>NUCLEOTIDE SEQUENCE [LARGE SCALE GENOMIC DNA]</scope>
    <source>
        <strain evidence="3">CGMCC 1.10223</strain>
    </source>
</reference>
<protein>
    <submittedName>
        <fullName evidence="2">Zinc carboxypeptidase</fullName>
    </submittedName>
</protein>
<evidence type="ECO:0000259" key="1">
    <source>
        <dbReference type="Pfam" id="PF00246"/>
    </source>
</evidence>
<dbReference type="GO" id="GO:0006508">
    <property type="term" value="P:proteolysis"/>
    <property type="evidence" value="ECO:0007669"/>
    <property type="project" value="InterPro"/>
</dbReference>